<dbReference type="PANTHER" id="PTHR43464:SF19">
    <property type="entry name" value="UBIQUINONE BIOSYNTHESIS O-METHYLTRANSFERASE, MITOCHONDRIAL"/>
    <property type="match status" value="1"/>
</dbReference>
<dbReference type="EMBL" id="WLCI01000013">
    <property type="protein sequence ID" value="MTB95782.1"/>
    <property type="molecule type" value="Genomic_DNA"/>
</dbReference>
<evidence type="ECO:0000256" key="3">
    <source>
        <dbReference type="ARBA" id="ARBA00022691"/>
    </source>
</evidence>
<keyword evidence="6" id="KW-1185">Reference proteome</keyword>
<dbReference type="RefSeq" id="WP_154615245.1">
    <property type="nucleotide sequence ID" value="NZ_CP053660.1"/>
</dbReference>
<reference evidence="5 6" key="1">
    <citation type="submission" date="2019-10" db="EMBL/GenBank/DDBJ databases">
        <title>Nocardioides novel species isolated from the excrement of Marmot.</title>
        <authorList>
            <person name="Zhang G."/>
        </authorList>
    </citation>
    <scope>NUCLEOTIDE SEQUENCE [LARGE SCALE GENOMIC DNA]</scope>
    <source>
        <strain evidence="6">zg-579</strain>
    </source>
</reference>
<dbReference type="Gene3D" id="3.40.50.150">
    <property type="entry name" value="Vaccinia Virus protein VP39"/>
    <property type="match status" value="1"/>
</dbReference>
<accession>A0A6I3JC93</accession>
<dbReference type="PANTHER" id="PTHR43464">
    <property type="entry name" value="METHYLTRANSFERASE"/>
    <property type="match status" value="1"/>
</dbReference>
<dbReference type="Pfam" id="PF13649">
    <property type="entry name" value="Methyltransf_25"/>
    <property type="match status" value="1"/>
</dbReference>
<protein>
    <submittedName>
        <fullName evidence="5">Methyltransferase domain-containing protein</fullName>
    </submittedName>
</protein>
<keyword evidence="3" id="KW-0949">S-adenosyl-L-methionine</keyword>
<dbReference type="GO" id="GO:0008168">
    <property type="term" value="F:methyltransferase activity"/>
    <property type="evidence" value="ECO:0007669"/>
    <property type="project" value="UniProtKB-KW"/>
</dbReference>
<keyword evidence="2 5" id="KW-0808">Transferase</keyword>
<gene>
    <name evidence="5" type="ORF">GGQ22_11885</name>
</gene>
<dbReference type="AlphaFoldDB" id="A0A6I3JC93"/>
<sequence>MTDVFSEKLAAWRDYTETPWARIRYGVVGAVLRRQTEHLGEQIRVLDVGGGDGMDALPLALAGHDVTIVDPSAEWLAEADRRAAAAGTSVATIRGGLDDLPAGQWDLVMCHFVLRYRSGGDDDVAALASRVRPGGRLSIMDVNPDGRVLRELLNGGPAAALAELQAERATVETFQTDARKVSVDAIASEATEAGMTPVGIYGNRIANDLLVDNTSKHDPAFFEELLALELELCDREPFNRVGFAWQLVLQR</sequence>
<evidence type="ECO:0000256" key="1">
    <source>
        <dbReference type="ARBA" id="ARBA00022603"/>
    </source>
</evidence>
<feature type="domain" description="Methyltransferase" evidence="4">
    <location>
        <begin position="45"/>
        <end position="135"/>
    </location>
</feature>
<dbReference type="CDD" id="cd02440">
    <property type="entry name" value="AdoMet_MTases"/>
    <property type="match status" value="1"/>
</dbReference>
<keyword evidence="1 5" id="KW-0489">Methyltransferase</keyword>
<organism evidence="5 6">
    <name type="scientific">Nocardioides marmotae</name>
    <dbReference type="NCBI Taxonomy" id="2663857"/>
    <lineage>
        <taxon>Bacteria</taxon>
        <taxon>Bacillati</taxon>
        <taxon>Actinomycetota</taxon>
        <taxon>Actinomycetes</taxon>
        <taxon>Propionibacteriales</taxon>
        <taxon>Nocardioidaceae</taxon>
        <taxon>Nocardioides</taxon>
    </lineage>
</organism>
<evidence type="ECO:0000313" key="5">
    <source>
        <dbReference type="EMBL" id="MTB95782.1"/>
    </source>
</evidence>
<dbReference type="InterPro" id="IPR029063">
    <property type="entry name" value="SAM-dependent_MTases_sf"/>
</dbReference>
<dbReference type="SUPFAM" id="SSF53335">
    <property type="entry name" value="S-adenosyl-L-methionine-dependent methyltransferases"/>
    <property type="match status" value="1"/>
</dbReference>
<name>A0A6I3JC93_9ACTN</name>
<comment type="caution">
    <text evidence="5">The sequence shown here is derived from an EMBL/GenBank/DDBJ whole genome shotgun (WGS) entry which is preliminary data.</text>
</comment>
<dbReference type="InterPro" id="IPR041698">
    <property type="entry name" value="Methyltransf_25"/>
</dbReference>
<proteinExistence type="predicted"/>
<dbReference type="GO" id="GO:0032259">
    <property type="term" value="P:methylation"/>
    <property type="evidence" value="ECO:0007669"/>
    <property type="project" value="UniProtKB-KW"/>
</dbReference>
<evidence type="ECO:0000256" key="2">
    <source>
        <dbReference type="ARBA" id="ARBA00022679"/>
    </source>
</evidence>
<evidence type="ECO:0000259" key="4">
    <source>
        <dbReference type="Pfam" id="PF13649"/>
    </source>
</evidence>
<evidence type="ECO:0000313" key="6">
    <source>
        <dbReference type="Proteomes" id="UP000433406"/>
    </source>
</evidence>
<dbReference type="Proteomes" id="UP000433406">
    <property type="component" value="Unassembled WGS sequence"/>
</dbReference>